<accession>A0A517YW60</accession>
<evidence type="ECO:0000313" key="2">
    <source>
        <dbReference type="Proteomes" id="UP000317369"/>
    </source>
</evidence>
<keyword evidence="2" id="KW-1185">Reference proteome</keyword>
<gene>
    <name evidence="1" type="ORF">KS4_25090</name>
</gene>
<sequence>MAWGAVKKETMMEMLPSVLLRHEGYGEGHFDWLLGEPGVVYDGDEEKRLWTWRIDVGSDAWEMGKEYAMVRNFDHRARYLSYEGEISGGRGEVRQVDKGVHEVEEWGEGRIVTRIDFEKFEGIAEIRCIKGEIWGVVFKEG</sequence>
<dbReference type="KEGG" id="pcor:KS4_25090"/>
<evidence type="ECO:0000313" key="1">
    <source>
        <dbReference type="EMBL" id="QDU34439.1"/>
    </source>
</evidence>
<dbReference type="Proteomes" id="UP000317369">
    <property type="component" value="Chromosome"/>
</dbReference>
<organism evidence="1 2">
    <name type="scientific">Poriferisphaera corsica</name>
    <dbReference type="NCBI Taxonomy" id="2528020"/>
    <lineage>
        <taxon>Bacteria</taxon>
        <taxon>Pseudomonadati</taxon>
        <taxon>Planctomycetota</taxon>
        <taxon>Phycisphaerae</taxon>
        <taxon>Phycisphaerales</taxon>
        <taxon>Phycisphaeraceae</taxon>
        <taxon>Poriferisphaera</taxon>
    </lineage>
</organism>
<protein>
    <submittedName>
        <fullName evidence="1">Uncharacterized protein</fullName>
    </submittedName>
</protein>
<dbReference type="RefSeq" id="WP_145078249.1">
    <property type="nucleotide sequence ID" value="NZ_CP036425.1"/>
</dbReference>
<proteinExistence type="predicted"/>
<reference evidence="1 2" key="1">
    <citation type="submission" date="2019-02" db="EMBL/GenBank/DDBJ databases">
        <title>Deep-cultivation of Planctomycetes and their phenomic and genomic characterization uncovers novel biology.</title>
        <authorList>
            <person name="Wiegand S."/>
            <person name="Jogler M."/>
            <person name="Boedeker C."/>
            <person name="Pinto D."/>
            <person name="Vollmers J."/>
            <person name="Rivas-Marin E."/>
            <person name="Kohn T."/>
            <person name="Peeters S.H."/>
            <person name="Heuer A."/>
            <person name="Rast P."/>
            <person name="Oberbeckmann S."/>
            <person name="Bunk B."/>
            <person name="Jeske O."/>
            <person name="Meyerdierks A."/>
            <person name="Storesund J.E."/>
            <person name="Kallscheuer N."/>
            <person name="Luecker S."/>
            <person name="Lage O.M."/>
            <person name="Pohl T."/>
            <person name="Merkel B.J."/>
            <person name="Hornburger P."/>
            <person name="Mueller R.-W."/>
            <person name="Bruemmer F."/>
            <person name="Labrenz M."/>
            <person name="Spormann A.M."/>
            <person name="Op den Camp H."/>
            <person name="Overmann J."/>
            <person name="Amann R."/>
            <person name="Jetten M.S.M."/>
            <person name="Mascher T."/>
            <person name="Medema M.H."/>
            <person name="Devos D.P."/>
            <person name="Kaster A.-K."/>
            <person name="Ovreas L."/>
            <person name="Rohde M."/>
            <person name="Galperin M.Y."/>
            <person name="Jogler C."/>
        </authorList>
    </citation>
    <scope>NUCLEOTIDE SEQUENCE [LARGE SCALE GENOMIC DNA]</scope>
    <source>
        <strain evidence="1 2">KS4</strain>
    </source>
</reference>
<name>A0A517YW60_9BACT</name>
<dbReference type="OrthoDB" id="288736at2"/>
<dbReference type="EMBL" id="CP036425">
    <property type="protein sequence ID" value="QDU34439.1"/>
    <property type="molecule type" value="Genomic_DNA"/>
</dbReference>
<dbReference type="AlphaFoldDB" id="A0A517YW60"/>